<comment type="caution">
    <text evidence="2">The sequence shown here is derived from an EMBL/GenBank/DDBJ whole genome shotgun (WGS) entry which is preliminary data.</text>
</comment>
<dbReference type="EMBL" id="JAANYQ010000017">
    <property type="protein sequence ID" value="KAF4120419.1"/>
    <property type="molecule type" value="Genomic_DNA"/>
</dbReference>
<evidence type="ECO:0008006" key="4">
    <source>
        <dbReference type="Google" id="ProtNLM"/>
    </source>
</evidence>
<name>A0A9P4YSX8_9HYPO</name>
<dbReference type="RefSeq" id="XP_035319071.1">
    <property type="nucleotide sequence ID" value="XM_035465196.1"/>
</dbReference>
<dbReference type="CDD" id="cd09620">
    <property type="entry name" value="CBM9_like_3"/>
    <property type="match status" value="1"/>
</dbReference>
<proteinExistence type="predicted"/>
<dbReference type="OrthoDB" id="61321at2759"/>
<dbReference type="Proteomes" id="UP000749293">
    <property type="component" value="Unassembled WGS sequence"/>
</dbReference>
<dbReference type="SUPFAM" id="SSF49344">
    <property type="entry name" value="CBD9-like"/>
    <property type="match status" value="1"/>
</dbReference>
<keyword evidence="1" id="KW-0732">Signal</keyword>
<evidence type="ECO:0000256" key="1">
    <source>
        <dbReference type="SAM" id="SignalP"/>
    </source>
</evidence>
<reference evidence="2" key="1">
    <citation type="submission" date="2020-03" db="EMBL/GenBank/DDBJ databases">
        <title>Site-based positive gene gene selection in Geosmithia morbida across the United States reveals a broad range of putative effectors and factors for local host and environmental adapation.</title>
        <authorList>
            <person name="Onufrak A."/>
            <person name="Murdoch R.W."/>
            <person name="Gazis R."/>
            <person name="Huff M."/>
            <person name="Staton M."/>
            <person name="Klingeman W."/>
            <person name="Hadziabdic D."/>
        </authorList>
    </citation>
    <scope>NUCLEOTIDE SEQUENCE</scope>
    <source>
        <strain evidence="2">1262</strain>
    </source>
</reference>
<organism evidence="2 3">
    <name type="scientific">Geosmithia morbida</name>
    <dbReference type="NCBI Taxonomy" id="1094350"/>
    <lineage>
        <taxon>Eukaryota</taxon>
        <taxon>Fungi</taxon>
        <taxon>Dikarya</taxon>
        <taxon>Ascomycota</taxon>
        <taxon>Pezizomycotina</taxon>
        <taxon>Sordariomycetes</taxon>
        <taxon>Hypocreomycetidae</taxon>
        <taxon>Hypocreales</taxon>
        <taxon>Bionectriaceae</taxon>
        <taxon>Geosmithia</taxon>
    </lineage>
</organism>
<evidence type="ECO:0000313" key="2">
    <source>
        <dbReference type="EMBL" id="KAF4120419.1"/>
    </source>
</evidence>
<dbReference type="Gene3D" id="2.60.40.1190">
    <property type="match status" value="1"/>
</dbReference>
<dbReference type="GeneID" id="55969448"/>
<accession>A0A9P4YSX8</accession>
<sequence length="231" mass="25869">MRYYETLMLLVATSGLVKASHSNASTPSVQVPACPIKGTITYTKSVPSQTDDFALTQVDLCYTANSLSLTLTAYNETNFYFDASQEINDDIWEYEVMEAFIYQGTDDPQTYLEFEINPNNVTYQAFVFNPTKTRADGAPFDHFFVSDPKTDGFKAATILNRPAKIWTSEVSIPLALFNVDDGAALGTEWRMQFLRTITSPDTYPGQELGAWSPPNEANFHITKYMGHAVFI</sequence>
<dbReference type="AlphaFoldDB" id="A0A9P4YSX8"/>
<gene>
    <name evidence="2" type="ORF">GMORB2_3220</name>
</gene>
<protein>
    <recommendedName>
        <fullName evidence="4">Carbohydrate-binding domain-containing protein</fullName>
    </recommendedName>
</protein>
<feature type="signal peptide" evidence="1">
    <location>
        <begin position="1"/>
        <end position="19"/>
    </location>
</feature>
<keyword evidence="3" id="KW-1185">Reference proteome</keyword>
<evidence type="ECO:0000313" key="3">
    <source>
        <dbReference type="Proteomes" id="UP000749293"/>
    </source>
</evidence>
<feature type="chain" id="PRO_5040516726" description="Carbohydrate-binding domain-containing protein" evidence="1">
    <location>
        <begin position="20"/>
        <end position="231"/>
    </location>
</feature>